<dbReference type="GO" id="GO:0046872">
    <property type="term" value="F:metal ion binding"/>
    <property type="evidence" value="ECO:0007669"/>
    <property type="project" value="UniProtKB-KW"/>
</dbReference>
<reference evidence="8 9" key="1">
    <citation type="submission" date="2017-02" db="EMBL/GenBank/DDBJ databases">
        <authorList>
            <person name="Peterson S.W."/>
        </authorList>
    </citation>
    <scope>NUCLEOTIDE SEQUENCE [LARGE SCALE GENOMIC DNA]</scope>
    <source>
        <strain evidence="8 9">DSM 45154</strain>
    </source>
</reference>
<dbReference type="STRING" id="1122192.SAMN02745673_00155"/>
<dbReference type="InterPro" id="IPR008949">
    <property type="entry name" value="Isoprenoid_synthase_dom_sf"/>
</dbReference>
<dbReference type="SFLD" id="SFLDS00005">
    <property type="entry name" value="Isoprenoid_Synthase_Type_I"/>
    <property type="match status" value="1"/>
</dbReference>
<dbReference type="SUPFAM" id="SSF48576">
    <property type="entry name" value="Terpenoid synthases"/>
    <property type="match status" value="1"/>
</dbReference>
<evidence type="ECO:0000256" key="5">
    <source>
        <dbReference type="ARBA" id="ARBA00022842"/>
    </source>
</evidence>
<proteinExistence type="inferred from homology"/>
<dbReference type="Pfam" id="PF00348">
    <property type="entry name" value="polyprenyl_synt"/>
    <property type="match status" value="1"/>
</dbReference>
<evidence type="ECO:0000256" key="4">
    <source>
        <dbReference type="ARBA" id="ARBA00022723"/>
    </source>
</evidence>
<keyword evidence="9" id="KW-1185">Reference proteome</keyword>
<keyword evidence="5" id="KW-0460">Magnesium</keyword>
<dbReference type="CDD" id="cd00685">
    <property type="entry name" value="Trans_IPPS_HT"/>
    <property type="match status" value="1"/>
</dbReference>
<sequence>MPEVRPAAVTPRPRLAPDQSEPERSLDESVPDEIHAVLTAFLDGRRDLAFDADEGFARTVVDRLRSFILDGGKRIRPLFAWWGWRAAGGARGGPQAETMLRAAGALELVQACALVHDDVMDRSPLRRGAPALHAAHARSHRDNAWEGDSERYGDALAILTGDLALVWADDMLDDAGLSPAQRAAARPAWQAMRTEMMAGQFLDVHGQARRDPSEFAALRIARLKTAAYSVERPLHFGAAIAGAAPEVVAALRGYGGDVGTAFQLRDDLLGVFGDPATTGKPAGEDLSEGKRTLLLAIGLRRAQERGDTDALEALTSVTGTREPERIERARAALDRLGAREAVEERIDHLTARGISRLAEAVVEDSARAALGEIAGRIARRGN</sequence>
<dbReference type="EMBL" id="FUWS01000001">
    <property type="protein sequence ID" value="SJZ37242.1"/>
    <property type="molecule type" value="Genomic_DNA"/>
</dbReference>
<feature type="region of interest" description="Disordered" evidence="7">
    <location>
        <begin position="1"/>
        <end position="29"/>
    </location>
</feature>
<keyword evidence="4" id="KW-0479">Metal-binding</keyword>
<accession>A0A1T4K4A2</accession>
<evidence type="ECO:0000256" key="3">
    <source>
        <dbReference type="ARBA" id="ARBA00022679"/>
    </source>
</evidence>
<comment type="similarity">
    <text evidence="2 6">Belongs to the FPP/GGPP synthase family.</text>
</comment>
<dbReference type="PANTHER" id="PTHR12001">
    <property type="entry name" value="GERANYLGERANYL PYROPHOSPHATE SYNTHASE"/>
    <property type="match status" value="1"/>
</dbReference>
<protein>
    <submittedName>
        <fullName evidence="8">Geranylgeranyl diphosphate synthase, type I</fullName>
    </submittedName>
</protein>
<keyword evidence="3 6" id="KW-0808">Transferase</keyword>
<dbReference type="PROSITE" id="PS00723">
    <property type="entry name" value="POLYPRENYL_SYNTHASE_1"/>
    <property type="match status" value="1"/>
</dbReference>
<dbReference type="AlphaFoldDB" id="A0A1T4K4A2"/>
<evidence type="ECO:0000256" key="6">
    <source>
        <dbReference type="RuleBase" id="RU004466"/>
    </source>
</evidence>
<dbReference type="PANTHER" id="PTHR12001:SF85">
    <property type="entry name" value="SHORT CHAIN ISOPRENYL DIPHOSPHATE SYNTHASE"/>
    <property type="match status" value="1"/>
</dbReference>
<evidence type="ECO:0000313" key="9">
    <source>
        <dbReference type="Proteomes" id="UP000190637"/>
    </source>
</evidence>
<gene>
    <name evidence="8" type="ORF">SAMN02745673_00155</name>
</gene>
<evidence type="ECO:0000256" key="1">
    <source>
        <dbReference type="ARBA" id="ARBA00001946"/>
    </source>
</evidence>
<dbReference type="RefSeq" id="WP_078759596.1">
    <property type="nucleotide sequence ID" value="NZ_FUWS01000001.1"/>
</dbReference>
<dbReference type="OrthoDB" id="4497239at2"/>
<organism evidence="8 9">
    <name type="scientific">Marinactinospora thermotolerans DSM 45154</name>
    <dbReference type="NCBI Taxonomy" id="1122192"/>
    <lineage>
        <taxon>Bacteria</taxon>
        <taxon>Bacillati</taxon>
        <taxon>Actinomycetota</taxon>
        <taxon>Actinomycetes</taxon>
        <taxon>Streptosporangiales</taxon>
        <taxon>Nocardiopsidaceae</taxon>
        <taxon>Marinactinospora</taxon>
    </lineage>
</organism>
<dbReference type="Proteomes" id="UP000190637">
    <property type="component" value="Unassembled WGS sequence"/>
</dbReference>
<comment type="cofactor">
    <cofactor evidence="1">
        <name>Mg(2+)</name>
        <dbReference type="ChEBI" id="CHEBI:18420"/>
    </cofactor>
</comment>
<dbReference type="InterPro" id="IPR033749">
    <property type="entry name" value="Polyprenyl_synt_CS"/>
</dbReference>
<name>A0A1T4K4A2_9ACTN</name>
<evidence type="ECO:0000313" key="8">
    <source>
        <dbReference type="EMBL" id="SJZ37242.1"/>
    </source>
</evidence>
<evidence type="ECO:0000256" key="7">
    <source>
        <dbReference type="SAM" id="MobiDB-lite"/>
    </source>
</evidence>
<dbReference type="InterPro" id="IPR000092">
    <property type="entry name" value="Polyprenyl_synt"/>
</dbReference>
<dbReference type="Gene3D" id="1.10.600.10">
    <property type="entry name" value="Farnesyl Diphosphate Synthase"/>
    <property type="match status" value="1"/>
</dbReference>
<dbReference type="SFLD" id="SFLDG01017">
    <property type="entry name" value="Polyprenyl_Transferase_Like"/>
    <property type="match status" value="1"/>
</dbReference>
<evidence type="ECO:0000256" key="2">
    <source>
        <dbReference type="ARBA" id="ARBA00006706"/>
    </source>
</evidence>
<dbReference type="GO" id="GO:0008299">
    <property type="term" value="P:isoprenoid biosynthetic process"/>
    <property type="evidence" value="ECO:0007669"/>
    <property type="project" value="InterPro"/>
</dbReference>
<dbReference type="PROSITE" id="PS00444">
    <property type="entry name" value="POLYPRENYL_SYNTHASE_2"/>
    <property type="match status" value="1"/>
</dbReference>
<dbReference type="GO" id="GO:0004659">
    <property type="term" value="F:prenyltransferase activity"/>
    <property type="evidence" value="ECO:0007669"/>
    <property type="project" value="InterPro"/>
</dbReference>